<dbReference type="SUPFAM" id="SSF51126">
    <property type="entry name" value="Pectin lyase-like"/>
    <property type="match status" value="1"/>
</dbReference>
<dbReference type="Proteomes" id="UP000275356">
    <property type="component" value="Unassembled WGS sequence"/>
</dbReference>
<evidence type="ECO:0000313" key="5">
    <source>
        <dbReference type="Proteomes" id="UP000275356"/>
    </source>
</evidence>
<accession>A0A3N2DBA9</accession>
<dbReference type="InterPro" id="IPR036938">
    <property type="entry name" value="PAP2/HPO_sf"/>
</dbReference>
<feature type="domain" description="Phosphatidic acid phosphatase type 2/haloperoxidase" evidence="3">
    <location>
        <begin position="205"/>
        <end position="321"/>
    </location>
</feature>
<evidence type="ECO:0000256" key="2">
    <source>
        <dbReference type="SAM" id="Phobius"/>
    </source>
</evidence>
<keyword evidence="5" id="KW-1185">Reference proteome</keyword>
<reference evidence="4 5" key="1">
    <citation type="submission" date="2018-11" db="EMBL/GenBank/DDBJ databases">
        <title>Sequencing the genomes of 1000 actinobacteria strains.</title>
        <authorList>
            <person name="Klenk H.-P."/>
        </authorList>
    </citation>
    <scope>NUCLEOTIDE SEQUENCE [LARGE SCALE GENOMIC DNA]</scope>
    <source>
        <strain evidence="4 5">DSM 13521</strain>
    </source>
</reference>
<evidence type="ECO:0000313" key="4">
    <source>
        <dbReference type="EMBL" id="ROR97090.1"/>
    </source>
</evidence>
<feature type="compositionally biased region" description="Low complexity" evidence="1">
    <location>
        <begin position="14"/>
        <end position="25"/>
    </location>
</feature>
<proteinExistence type="predicted"/>
<feature type="compositionally biased region" description="Pro residues" evidence="1">
    <location>
        <begin position="622"/>
        <end position="644"/>
    </location>
</feature>
<sequence length="701" mass="71412">MAAAPLRPTPSRPPGRGTSPARRPRTAALSTLSAAGVLALAGQLLTPAASAGPDDAIAPRPGPYGYFVDAYSGNVEENTTVETSPAIGVLAGMLEVWQPGAAWDDGTVLDAGVHEANLDRNAAIAAARTPAEEDYAYVIDRRHQSYSALDGLGPYAPAFRVAMNAGTTIPDEVPADAATVVHNDTGNENGVWADTGPDTELGSVTELVNTVRGWYTTSNNAKNFYQYPRPFRWAGTEDVVIWSLEPRRSPNPATDGGFPSGHTNAAYLASLALAHAVPQQYDDLVENAAGMGHSRIVAGFHSSLDVVGGRVLGTATAAAVLANPAYEGIRATALADAQQLLAASPVVESIDLSPAAQAEYRDRAQAYRASTVEGFEQLGDPTLPAVVPKGAEALLETRFPYLDAGQLRWLLRSTAIESGYPLLDDPEGWGRLDLFAAANGYGAFDSDVAVTLDGEEDVWRNDVSGPGSLTLGGTGSLALTGANDYRGGTVLDGGRLLAASPAALGAGTVEVSAGELVDATDGTVLVGGDYRQAADGALTLTVEDAPALAVTGAADLGGALRVELPEGTTLEEPITLVEYGSLAAGAAFASFEVTGLAGEDAELVYGEHALVLRAAQDAGTPSPTPTSPSPTAPGSPEPSSPSTPTPSATPGTTAAASTPAGASGRLSDTGAPVGGVVVLTLVLLTLGSGALAHVRRRNAGA</sequence>
<comment type="caution">
    <text evidence="4">The sequence shown here is derived from an EMBL/GenBank/DDBJ whole genome shotgun (WGS) entry which is preliminary data.</text>
</comment>
<dbReference type="RefSeq" id="WP_123739187.1">
    <property type="nucleotide sequence ID" value="NZ_RKHQ01000001.1"/>
</dbReference>
<dbReference type="Pfam" id="PF01569">
    <property type="entry name" value="PAP2"/>
    <property type="match status" value="1"/>
</dbReference>
<name>A0A3N2DBA9_9MICO</name>
<evidence type="ECO:0000256" key="1">
    <source>
        <dbReference type="SAM" id="MobiDB-lite"/>
    </source>
</evidence>
<evidence type="ECO:0000259" key="3">
    <source>
        <dbReference type="SMART" id="SM00014"/>
    </source>
</evidence>
<dbReference type="InterPro" id="IPR000326">
    <property type="entry name" value="PAP2/HPO"/>
</dbReference>
<keyword evidence="2" id="KW-0472">Membrane</keyword>
<keyword evidence="2" id="KW-1133">Transmembrane helix</keyword>
<protein>
    <submittedName>
        <fullName evidence="4">Autotransporter-associated beta strand protein</fullName>
    </submittedName>
</protein>
<dbReference type="Gene3D" id="1.20.144.10">
    <property type="entry name" value="Phosphatidic acid phosphatase type 2/haloperoxidase"/>
    <property type="match status" value="1"/>
</dbReference>
<dbReference type="EMBL" id="RKHQ01000001">
    <property type="protein sequence ID" value="ROR97090.1"/>
    <property type="molecule type" value="Genomic_DNA"/>
</dbReference>
<feature type="region of interest" description="Disordered" evidence="1">
    <location>
        <begin position="1"/>
        <end position="25"/>
    </location>
</feature>
<dbReference type="SMART" id="SM00014">
    <property type="entry name" value="acidPPc"/>
    <property type="match status" value="1"/>
</dbReference>
<dbReference type="OrthoDB" id="9805301at2"/>
<gene>
    <name evidence="4" type="ORF">EDD28_1683</name>
</gene>
<feature type="compositionally biased region" description="Low complexity" evidence="1">
    <location>
        <begin position="645"/>
        <end position="667"/>
    </location>
</feature>
<dbReference type="SUPFAM" id="SSF48317">
    <property type="entry name" value="Acid phosphatase/Vanadium-dependent haloperoxidase"/>
    <property type="match status" value="1"/>
</dbReference>
<dbReference type="AlphaFoldDB" id="A0A3N2DBA9"/>
<organism evidence="4 5">
    <name type="scientific">Salana multivorans</name>
    <dbReference type="NCBI Taxonomy" id="120377"/>
    <lineage>
        <taxon>Bacteria</taxon>
        <taxon>Bacillati</taxon>
        <taxon>Actinomycetota</taxon>
        <taxon>Actinomycetes</taxon>
        <taxon>Micrococcales</taxon>
        <taxon>Beutenbergiaceae</taxon>
        <taxon>Salana</taxon>
    </lineage>
</organism>
<dbReference type="InterPro" id="IPR011050">
    <property type="entry name" value="Pectin_lyase_fold/virulence"/>
</dbReference>
<feature type="transmembrane region" description="Helical" evidence="2">
    <location>
        <begin position="673"/>
        <end position="694"/>
    </location>
</feature>
<keyword evidence="2" id="KW-0812">Transmembrane</keyword>
<feature type="region of interest" description="Disordered" evidence="1">
    <location>
        <begin position="617"/>
        <end position="667"/>
    </location>
</feature>